<dbReference type="Gene3D" id="4.10.240.10">
    <property type="entry name" value="Zn(2)-C6 fungal-type DNA-binding domain"/>
    <property type="match status" value="1"/>
</dbReference>
<dbReference type="GO" id="GO:0000981">
    <property type="term" value="F:DNA-binding transcription factor activity, RNA polymerase II-specific"/>
    <property type="evidence" value="ECO:0007669"/>
    <property type="project" value="InterPro"/>
</dbReference>
<dbReference type="InterPro" id="IPR036236">
    <property type="entry name" value="Znf_C2H2_sf"/>
</dbReference>
<keyword evidence="6" id="KW-0539">Nucleus</keyword>
<keyword evidence="2" id="KW-0862">Zinc</keyword>
<dbReference type="GO" id="GO:0006351">
    <property type="term" value="P:DNA-templated transcription"/>
    <property type="evidence" value="ECO:0007669"/>
    <property type="project" value="InterPro"/>
</dbReference>
<dbReference type="OMA" id="HEAKHIQ"/>
<dbReference type="RefSeq" id="XP_067478168.1">
    <property type="nucleotide sequence ID" value="XM_067617954.1"/>
</dbReference>
<evidence type="ECO:0000256" key="8">
    <source>
        <dbReference type="SAM" id="MobiDB-lite"/>
    </source>
</evidence>
<gene>
    <name evidence="10" type="ORF">ASPBRDRAFT_127253</name>
</gene>
<dbReference type="OrthoDB" id="10261408at2759"/>
<organism evidence="10 11">
    <name type="scientific">Aspergillus brasiliensis (strain CBS 101740 / IMI 381727 / IBT 21946)</name>
    <dbReference type="NCBI Taxonomy" id="767769"/>
    <lineage>
        <taxon>Eukaryota</taxon>
        <taxon>Fungi</taxon>
        <taxon>Dikarya</taxon>
        <taxon>Ascomycota</taxon>
        <taxon>Pezizomycotina</taxon>
        <taxon>Eurotiomycetes</taxon>
        <taxon>Eurotiomycetidae</taxon>
        <taxon>Eurotiales</taxon>
        <taxon>Aspergillaceae</taxon>
        <taxon>Aspergillus</taxon>
        <taxon>Aspergillus subgen. Circumdati</taxon>
    </lineage>
</organism>
<dbReference type="GO" id="GO:0008270">
    <property type="term" value="F:zinc ion binding"/>
    <property type="evidence" value="ECO:0007669"/>
    <property type="project" value="UniProtKB-KW"/>
</dbReference>
<dbReference type="Pfam" id="PF00172">
    <property type="entry name" value="Zn_clus"/>
    <property type="match status" value="1"/>
</dbReference>
<keyword evidence="7" id="KW-0863">Zinc-finger</keyword>
<dbReference type="SUPFAM" id="SSF57667">
    <property type="entry name" value="beta-beta-alpha zinc fingers"/>
    <property type="match status" value="1"/>
</dbReference>
<dbReference type="AlphaFoldDB" id="A0A1L9UH00"/>
<keyword evidence="3" id="KW-0805">Transcription regulation</keyword>
<dbReference type="GO" id="GO:0009893">
    <property type="term" value="P:positive regulation of metabolic process"/>
    <property type="evidence" value="ECO:0007669"/>
    <property type="project" value="UniProtKB-ARBA"/>
</dbReference>
<dbReference type="InterPro" id="IPR013087">
    <property type="entry name" value="Znf_C2H2_type"/>
</dbReference>
<dbReference type="InterPro" id="IPR036864">
    <property type="entry name" value="Zn2-C6_fun-type_DNA-bd_sf"/>
</dbReference>
<evidence type="ECO:0000256" key="4">
    <source>
        <dbReference type="ARBA" id="ARBA00023125"/>
    </source>
</evidence>
<evidence type="ECO:0000256" key="1">
    <source>
        <dbReference type="ARBA" id="ARBA00022723"/>
    </source>
</evidence>
<dbReference type="VEuPathDB" id="FungiDB:ASPBRDRAFT_127253"/>
<reference evidence="11" key="1">
    <citation type="journal article" date="2017" name="Genome Biol.">
        <title>Comparative genomics reveals high biological diversity and specific adaptations in the industrially and medically important fungal genus Aspergillus.</title>
        <authorList>
            <person name="de Vries R.P."/>
            <person name="Riley R."/>
            <person name="Wiebenga A."/>
            <person name="Aguilar-Osorio G."/>
            <person name="Amillis S."/>
            <person name="Uchima C.A."/>
            <person name="Anderluh G."/>
            <person name="Asadollahi M."/>
            <person name="Askin M."/>
            <person name="Barry K."/>
            <person name="Battaglia E."/>
            <person name="Bayram O."/>
            <person name="Benocci T."/>
            <person name="Braus-Stromeyer S.A."/>
            <person name="Caldana C."/>
            <person name="Canovas D."/>
            <person name="Cerqueira G.C."/>
            <person name="Chen F."/>
            <person name="Chen W."/>
            <person name="Choi C."/>
            <person name="Clum A."/>
            <person name="Dos Santos R.A."/>
            <person name="Damasio A.R."/>
            <person name="Diallinas G."/>
            <person name="Emri T."/>
            <person name="Fekete E."/>
            <person name="Flipphi M."/>
            <person name="Freyberg S."/>
            <person name="Gallo A."/>
            <person name="Gournas C."/>
            <person name="Habgood R."/>
            <person name="Hainaut M."/>
            <person name="Harispe M.L."/>
            <person name="Henrissat B."/>
            <person name="Hilden K.S."/>
            <person name="Hope R."/>
            <person name="Hossain A."/>
            <person name="Karabika E."/>
            <person name="Karaffa L."/>
            <person name="Karanyi Z."/>
            <person name="Krasevec N."/>
            <person name="Kuo A."/>
            <person name="Kusch H."/>
            <person name="LaButti K."/>
            <person name="Lagendijk E.L."/>
            <person name="Lapidus A."/>
            <person name="Levasseur A."/>
            <person name="Lindquist E."/>
            <person name="Lipzen A."/>
            <person name="Logrieco A.F."/>
            <person name="MacCabe A."/>
            <person name="Maekelae M.R."/>
            <person name="Malavazi I."/>
            <person name="Melin P."/>
            <person name="Meyer V."/>
            <person name="Mielnichuk N."/>
            <person name="Miskei M."/>
            <person name="Molnar A.P."/>
            <person name="Mule G."/>
            <person name="Ngan C.Y."/>
            <person name="Orejas M."/>
            <person name="Orosz E."/>
            <person name="Ouedraogo J.P."/>
            <person name="Overkamp K.M."/>
            <person name="Park H.-S."/>
            <person name="Perrone G."/>
            <person name="Piumi F."/>
            <person name="Punt P.J."/>
            <person name="Ram A.F."/>
            <person name="Ramon A."/>
            <person name="Rauscher S."/>
            <person name="Record E."/>
            <person name="Riano-Pachon D.M."/>
            <person name="Robert V."/>
            <person name="Roehrig J."/>
            <person name="Ruller R."/>
            <person name="Salamov A."/>
            <person name="Salih N.S."/>
            <person name="Samson R.A."/>
            <person name="Sandor E."/>
            <person name="Sanguinetti M."/>
            <person name="Schuetze T."/>
            <person name="Sepcic K."/>
            <person name="Shelest E."/>
            <person name="Sherlock G."/>
            <person name="Sophianopoulou V."/>
            <person name="Squina F.M."/>
            <person name="Sun H."/>
            <person name="Susca A."/>
            <person name="Todd R.B."/>
            <person name="Tsang A."/>
            <person name="Unkles S.E."/>
            <person name="van de Wiele N."/>
            <person name="van Rossen-Uffink D."/>
            <person name="Oliveira J.V."/>
            <person name="Vesth T.C."/>
            <person name="Visser J."/>
            <person name="Yu J.-H."/>
            <person name="Zhou M."/>
            <person name="Andersen M.R."/>
            <person name="Archer D.B."/>
            <person name="Baker S.E."/>
            <person name="Benoit I."/>
            <person name="Brakhage A.A."/>
            <person name="Braus G.H."/>
            <person name="Fischer R."/>
            <person name="Frisvad J.C."/>
            <person name="Goldman G.H."/>
            <person name="Houbraken J."/>
            <person name="Oakley B."/>
            <person name="Pocsi I."/>
            <person name="Scazzocchio C."/>
            <person name="Seiboth B."/>
            <person name="vanKuyk P.A."/>
            <person name="Wortman J."/>
            <person name="Dyer P.S."/>
            <person name="Grigoriev I.V."/>
        </authorList>
    </citation>
    <scope>NUCLEOTIDE SEQUENCE [LARGE SCALE GENOMIC DNA]</scope>
    <source>
        <strain evidence="11">CBS 101740 / IMI 381727 / IBT 21946</strain>
    </source>
</reference>
<keyword evidence="11" id="KW-1185">Reference proteome</keyword>
<evidence type="ECO:0000256" key="2">
    <source>
        <dbReference type="ARBA" id="ARBA00022833"/>
    </source>
</evidence>
<dbReference type="GO" id="GO:0003677">
    <property type="term" value="F:DNA binding"/>
    <property type="evidence" value="ECO:0007669"/>
    <property type="project" value="UniProtKB-KW"/>
</dbReference>
<proteinExistence type="predicted"/>
<evidence type="ECO:0000313" key="11">
    <source>
        <dbReference type="Proteomes" id="UP000184499"/>
    </source>
</evidence>
<dbReference type="PANTHER" id="PTHR47660">
    <property type="entry name" value="TRANSCRIPTION FACTOR WITH C2H2 AND ZN(2)-CYS(6) DNA BINDING DOMAIN (EUROFUNG)-RELATED-RELATED"/>
    <property type="match status" value="1"/>
</dbReference>
<evidence type="ECO:0000256" key="6">
    <source>
        <dbReference type="ARBA" id="ARBA00023242"/>
    </source>
</evidence>
<dbReference type="SMART" id="SM00066">
    <property type="entry name" value="GAL4"/>
    <property type="match status" value="1"/>
</dbReference>
<keyword evidence="5" id="KW-0804">Transcription</keyword>
<dbReference type="SUPFAM" id="SSF57701">
    <property type="entry name" value="Zn2/Cys6 DNA-binding domain"/>
    <property type="match status" value="1"/>
</dbReference>
<dbReference type="PROSITE" id="PS00463">
    <property type="entry name" value="ZN2_CY6_FUNGAL_1"/>
    <property type="match status" value="1"/>
</dbReference>
<feature type="domain" description="C2H2-type" evidence="9">
    <location>
        <begin position="13"/>
        <end position="42"/>
    </location>
</feature>
<evidence type="ECO:0000259" key="9">
    <source>
        <dbReference type="PROSITE" id="PS50157"/>
    </source>
</evidence>
<dbReference type="CDD" id="cd00067">
    <property type="entry name" value="GAL4"/>
    <property type="match status" value="1"/>
</dbReference>
<evidence type="ECO:0000313" key="10">
    <source>
        <dbReference type="EMBL" id="OJJ70920.1"/>
    </source>
</evidence>
<name>A0A1L9UH00_ASPBC</name>
<feature type="compositionally biased region" description="Low complexity" evidence="8">
    <location>
        <begin position="138"/>
        <end position="149"/>
    </location>
</feature>
<dbReference type="PROSITE" id="PS00028">
    <property type="entry name" value="ZINC_FINGER_C2H2_1"/>
    <property type="match status" value="1"/>
</dbReference>
<accession>A0A1L9UH00</accession>
<evidence type="ECO:0000256" key="5">
    <source>
        <dbReference type="ARBA" id="ARBA00023163"/>
    </source>
</evidence>
<dbReference type="InterPro" id="IPR007219">
    <property type="entry name" value="XnlR_reg_dom"/>
</dbReference>
<dbReference type="PROSITE" id="PS50157">
    <property type="entry name" value="ZINC_FINGER_C2H2_2"/>
    <property type="match status" value="1"/>
</dbReference>
<dbReference type="Proteomes" id="UP000184499">
    <property type="component" value="Unassembled WGS sequence"/>
</dbReference>
<dbReference type="Pfam" id="PF04082">
    <property type="entry name" value="Fungal_trans"/>
    <property type="match status" value="1"/>
</dbReference>
<sequence>MDKLTRNDSLGEFVCRFPNCDARYRRKEHLRRHEAKHIQDRTYPCSICGQEFGRKYTTEISLQRARREITCLSDTLRRHLRVKHQLNEPVHRARRACSNCRAIKARCEGKPVCTECQHRGIRCSLREAEDSPAPEPRPSSSSSVSPRPAVSREDQFVKLFFELFHPHWPFVHRGTFRLRHEIPMLVQSMVVLGLWASGERSARCAAVELHEQLNSAILQQKEKWDVSNEVHVVPQAGSWPLPIYQAILLHVIFSLIYKTHGSLGIDLKPSGLRTDTELLLKGLIRSCRHRGMFYYPRILQQYREPAIAQYMLVSIEEVKRFNIALYKVCTTIYGSTALSQMVDGASVGNILLTAEELQFPLPENHELWDAGTQAEWDRALEGMSVDGLGEYREEEWISKQARMLHVLGSI</sequence>
<keyword evidence="4" id="KW-0238">DNA-binding</keyword>
<keyword evidence="1" id="KW-0479">Metal-binding</keyword>
<dbReference type="GeneID" id="93570442"/>
<dbReference type="STRING" id="767769.A0A1L9UH00"/>
<protein>
    <recommendedName>
        <fullName evidence="9">C2H2-type domain-containing protein</fullName>
    </recommendedName>
</protein>
<feature type="region of interest" description="Disordered" evidence="8">
    <location>
        <begin position="127"/>
        <end position="149"/>
    </location>
</feature>
<evidence type="ECO:0000256" key="3">
    <source>
        <dbReference type="ARBA" id="ARBA00023015"/>
    </source>
</evidence>
<evidence type="ECO:0000256" key="7">
    <source>
        <dbReference type="PROSITE-ProRule" id="PRU00042"/>
    </source>
</evidence>
<dbReference type="EMBL" id="KV878685">
    <property type="protein sequence ID" value="OJJ70920.1"/>
    <property type="molecule type" value="Genomic_DNA"/>
</dbReference>
<dbReference type="InterPro" id="IPR001138">
    <property type="entry name" value="Zn2Cys6_DnaBD"/>
</dbReference>
<dbReference type="SMART" id="SM00355">
    <property type="entry name" value="ZnF_C2H2"/>
    <property type="match status" value="2"/>
</dbReference>
<dbReference type="Gene3D" id="3.30.160.60">
    <property type="entry name" value="Classic Zinc Finger"/>
    <property type="match status" value="1"/>
</dbReference>